<feature type="transmembrane region" description="Helical" evidence="1">
    <location>
        <begin position="45"/>
        <end position="68"/>
    </location>
</feature>
<dbReference type="EMBL" id="NIVC01000691">
    <property type="protein sequence ID" value="PAA78414.1"/>
    <property type="molecule type" value="Genomic_DNA"/>
</dbReference>
<proteinExistence type="predicted"/>
<dbReference type="AlphaFoldDB" id="A0A267GDW0"/>
<feature type="transmembrane region" description="Helical" evidence="1">
    <location>
        <begin position="113"/>
        <end position="133"/>
    </location>
</feature>
<dbReference type="EMBL" id="NIVC01000385">
    <property type="protein sequence ID" value="PAA84210.1"/>
    <property type="molecule type" value="Genomic_DNA"/>
</dbReference>
<dbReference type="Proteomes" id="UP000215902">
    <property type="component" value="Unassembled WGS sequence"/>
</dbReference>
<dbReference type="STRING" id="282301.A0A267GDW0"/>
<name>A0A267GDW0_9PLAT</name>
<dbReference type="OrthoDB" id="6234541at2759"/>
<keyword evidence="4" id="KW-1185">Reference proteome</keyword>
<feature type="transmembrane region" description="Helical" evidence="1">
    <location>
        <begin position="12"/>
        <end position="33"/>
    </location>
</feature>
<keyword evidence="1" id="KW-1133">Transmembrane helix</keyword>
<reference evidence="3 4" key="1">
    <citation type="submission" date="2017-06" db="EMBL/GenBank/DDBJ databases">
        <title>A platform for efficient transgenesis in Macrostomum lignano, a flatworm model organism for stem cell research.</title>
        <authorList>
            <person name="Berezikov E."/>
        </authorList>
    </citation>
    <scope>NUCLEOTIDE SEQUENCE [LARGE SCALE GENOMIC DNA]</scope>
    <source>
        <strain evidence="3">DV1</strain>
        <tissue evidence="3">Whole organism</tissue>
    </source>
</reference>
<keyword evidence="1" id="KW-0472">Membrane</keyword>
<dbReference type="PANTHER" id="PTHR13568">
    <property type="entry name" value="FAM11A, B PROTEIN"/>
    <property type="match status" value="1"/>
</dbReference>
<evidence type="ECO:0000256" key="1">
    <source>
        <dbReference type="SAM" id="Phobius"/>
    </source>
</evidence>
<keyword evidence="1" id="KW-0812">Transmembrane</keyword>
<dbReference type="Pfam" id="PF10269">
    <property type="entry name" value="Tmemb_185A"/>
    <property type="match status" value="1"/>
</dbReference>
<evidence type="ECO:0000313" key="3">
    <source>
        <dbReference type="EMBL" id="PAA84210.1"/>
    </source>
</evidence>
<gene>
    <name evidence="3" type="ORF">BOX15_Mlig023691g3</name>
    <name evidence="2" type="ORF">BOX15_Mlig030643g2</name>
</gene>
<sequence>MFLPLQNLLHYLHASVLDLLIYSCGLLSFFLLLCAKVDGSLSASWYLVFSPLFVANGLVLYFNIIIIGRFIRETEVKRKFTFFLALRLLNSVFLFIFELMLAQKLSNHRSYHYSEVFIPLFVLIHLHLFFAFCSRHMRPRF</sequence>
<accession>A0A267GDW0</accession>
<dbReference type="InterPro" id="IPR019396">
    <property type="entry name" value="TM_Fragile-X-F-assoc"/>
</dbReference>
<evidence type="ECO:0000313" key="4">
    <source>
        <dbReference type="Proteomes" id="UP000215902"/>
    </source>
</evidence>
<dbReference type="PANTHER" id="PTHR13568:SF9">
    <property type="entry name" value="TRANSMEMBRANE PROTEIN 203"/>
    <property type="match status" value="1"/>
</dbReference>
<protein>
    <submittedName>
        <fullName evidence="3">Uncharacterized protein</fullName>
    </submittedName>
</protein>
<organism evidence="3 4">
    <name type="scientific">Macrostomum lignano</name>
    <dbReference type="NCBI Taxonomy" id="282301"/>
    <lineage>
        <taxon>Eukaryota</taxon>
        <taxon>Metazoa</taxon>
        <taxon>Spiralia</taxon>
        <taxon>Lophotrochozoa</taxon>
        <taxon>Platyhelminthes</taxon>
        <taxon>Rhabditophora</taxon>
        <taxon>Macrostomorpha</taxon>
        <taxon>Macrostomida</taxon>
        <taxon>Macrostomidae</taxon>
        <taxon>Macrostomum</taxon>
    </lineage>
</organism>
<evidence type="ECO:0000313" key="2">
    <source>
        <dbReference type="EMBL" id="PAA78414.1"/>
    </source>
</evidence>
<comment type="caution">
    <text evidence="3">The sequence shown here is derived from an EMBL/GenBank/DDBJ whole genome shotgun (WGS) entry which is preliminary data.</text>
</comment>
<feature type="transmembrane region" description="Helical" evidence="1">
    <location>
        <begin position="80"/>
        <end position="101"/>
    </location>
</feature>